<dbReference type="STRING" id="1529.SAMN04487885_12327"/>
<evidence type="ECO:0000313" key="2">
    <source>
        <dbReference type="Proteomes" id="UP000182135"/>
    </source>
</evidence>
<sequence>MYNVSSTYLNKIKEPSRLTAIKVGIGDKILTNLEVQNLSVEYSSGNDGLPAIGGATAAKLTLSLLRVGNTPSYYTTQSIKPSIAIDDGVGNLMWVPLGTFYADPESIKRTDQTISIDCFDMMKRYESLAFESTLVYPAPLKSVADELTSKYGLVFADITQLPNVNIKVKPNGNIRNILSEMAELATANCLINRDNKIEFRKFIAVDFSLDINNYIDFSLKSDSNVKISKLVCKKDGDNPNLEYGDITGSTLEFENDSVSTVAELKTIYDRMYPFSYPSYNLKAQGMPHLECGDVITLTDKKNIVRQIPIVSHKISYNGGIISEFSANVPKTNNSTGSNGSNSITNAIKEMVANYLIVNEILAGNITADNIKANSITADRIDAKTMTAESGVFDNLVVDSAHIADGAIDSAKIDIAEISAAIIKDLKVGTAQIEDAAITNLKVKDVDASKINAGDISAERIKANVINAINAYIGSAVIDIAKIGELTADKIAANVIAAINLSAEVAKISSAKIGDLSAEKITSGSIDTERLKANIIKAINLTTDTATIDSAKIGNLSADIITSGDINTERLIANVIKAINLDATSATINSAKIGNLSADKITSGSMDTERLKANVISAINAYVGAIKIKQAQIETLKVGNANITDASISGAKIEKASITNAQIADATIESAKIKEVYAKQIKSGTVDTGELDISSIDGTFNIKGNTLQIKDNQTTPKVRIQIGKDSRGYYGILVLNSEGNAIFDSDKGVLIPAGLADNVVSESKIVEHSIGPTRLNIDQLFVGDNAFINQLKAVQIDASNIVTGTISNERINLKGLISFDMLNQDLQPVFDVKSGKTYINGGMIATNTIKADKIDLLSGITVKGPDNTNTFSIADTGQVEVNGLLHSGNYDDQKGTGYEIRPDGTATLNQATIRGNVILPNAGITNYADDKEVNPIRIWAGASYENRDTAPFRVLQNGNFHATNAILSGMLFGSLDNEDLTIKDGVLTIGGDNTYLGQDGNVAVLPGTELYIKFSKDESIFNSNVTFGPVSDKRIEYNNENRILSVFGTEVNINSYVRVNKNRSLDIGHKNINEVNNTLVIDNQGGQGSEGDFKFTRQGGKENVKVVVDGEVSVKDKITSKTNGIEMRAMSDGWGFYAI</sequence>
<dbReference type="eggNOG" id="COG4733">
    <property type="taxonomic scope" value="Bacteria"/>
</dbReference>
<name>A0A1I2NVD6_9CLOT</name>
<protein>
    <submittedName>
        <fullName evidence="1">Uncharacterized protein</fullName>
    </submittedName>
</protein>
<accession>A0A1I2NVD6</accession>
<dbReference type="Proteomes" id="UP000182135">
    <property type="component" value="Unassembled WGS sequence"/>
</dbReference>
<proteinExistence type="predicted"/>
<reference evidence="1 2" key="1">
    <citation type="submission" date="2016-10" db="EMBL/GenBank/DDBJ databases">
        <authorList>
            <person name="de Groot N.N."/>
        </authorList>
    </citation>
    <scope>NUCLEOTIDE SEQUENCE [LARGE SCALE GENOMIC DNA]</scope>
    <source>
        <strain evidence="1 2">NLAE-zl-G419</strain>
    </source>
</reference>
<dbReference type="EMBL" id="FOOE01000023">
    <property type="protein sequence ID" value="SFG05426.1"/>
    <property type="molecule type" value="Genomic_DNA"/>
</dbReference>
<dbReference type="OrthoDB" id="2618258at2"/>
<keyword evidence="2" id="KW-1185">Reference proteome</keyword>
<dbReference type="RefSeq" id="WP_027639392.1">
    <property type="nucleotide sequence ID" value="NZ_FOOE01000023.1"/>
</dbReference>
<dbReference type="AlphaFoldDB" id="A0A1I2NVD6"/>
<organism evidence="1 2">
    <name type="scientific">Clostridium cadaveris</name>
    <dbReference type="NCBI Taxonomy" id="1529"/>
    <lineage>
        <taxon>Bacteria</taxon>
        <taxon>Bacillati</taxon>
        <taxon>Bacillota</taxon>
        <taxon>Clostridia</taxon>
        <taxon>Eubacteriales</taxon>
        <taxon>Clostridiaceae</taxon>
        <taxon>Clostridium</taxon>
    </lineage>
</organism>
<evidence type="ECO:0000313" key="1">
    <source>
        <dbReference type="EMBL" id="SFG05426.1"/>
    </source>
</evidence>
<gene>
    <name evidence="1" type="ORF">SAMN04487885_12327</name>
</gene>